<reference evidence="3" key="1">
    <citation type="submission" date="2020-07" db="EMBL/GenBank/DDBJ databases">
        <title>Huge and variable diversity of episymbiotic CPR bacteria and DPANN archaea in groundwater ecosystems.</title>
        <authorList>
            <person name="He C.Y."/>
            <person name="Keren R."/>
            <person name="Whittaker M."/>
            <person name="Farag I.F."/>
            <person name="Doudna J."/>
            <person name="Cate J.H.D."/>
            <person name="Banfield J.F."/>
        </authorList>
    </citation>
    <scope>NUCLEOTIDE SEQUENCE</scope>
    <source>
        <strain evidence="3">NC_groundwater_1813_Pr3_B-0.1um_71_17</strain>
    </source>
</reference>
<dbReference type="Gene3D" id="2.60.40.740">
    <property type="match status" value="1"/>
</dbReference>
<dbReference type="InterPro" id="IPR051172">
    <property type="entry name" value="Chlamydia_OmcB"/>
</dbReference>
<gene>
    <name evidence="3" type="ORF">HZA61_11705</name>
</gene>
<dbReference type="PANTHER" id="PTHR34819:SF3">
    <property type="entry name" value="CELL SURFACE PROTEIN"/>
    <property type="match status" value="1"/>
</dbReference>
<name>A0A933SCR4_UNCEI</name>
<feature type="signal peptide" evidence="1">
    <location>
        <begin position="1"/>
        <end position="33"/>
    </location>
</feature>
<evidence type="ECO:0000256" key="1">
    <source>
        <dbReference type="SAM" id="SignalP"/>
    </source>
</evidence>
<feature type="domain" description="DUF11" evidence="2">
    <location>
        <begin position="201"/>
        <end position="325"/>
    </location>
</feature>
<evidence type="ECO:0000313" key="4">
    <source>
        <dbReference type="Proteomes" id="UP000696931"/>
    </source>
</evidence>
<evidence type="ECO:0000313" key="3">
    <source>
        <dbReference type="EMBL" id="MBI5170147.1"/>
    </source>
</evidence>
<evidence type="ECO:0000259" key="2">
    <source>
        <dbReference type="Pfam" id="PF01345"/>
    </source>
</evidence>
<dbReference type="NCBIfam" id="TIGR01451">
    <property type="entry name" value="B_ant_repeat"/>
    <property type="match status" value="2"/>
</dbReference>
<keyword evidence="1" id="KW-0732">Signal</keyword>
<dbReference type="AlphaFoldDB" id="A0A933SCR4"/>
<feature type="domain" description="DUF11" evidence="2">
    <location>
        <begin position="784"/>
        <end position="862"/>
    </location>
</feature>
<dbReference type="EMBL" id="JACRIW010000081">
    <property type="protein sequence ID" value="MBI5170147.1"/>
    <property type="molecule type" value="Genomic_DNA"/>
</dbReference>
<comment type="caution">
    <text evidence="3">The sequence shown here is derived from an EMBL/GenBank/DDBJ whole genome shotgun (WGS) entry which is preliminary data.</text>
</comment>
<sequence length="865" mass="87141">MNIAMLAGALRRQILALGGASLGLMLAAAIAHAAPPAGTPIGNQATATYLDATSNSYTVNSNPVVTVVQQVASFTLTAPGSRLAAPGAQAVLPHVIQNTGNGTDSLSLSLVNLAGDDFDLTGLAIYADANGNGVPDNFTPLTNTGPIAAGGFFRFVIAGSVPGTQLSGDVSRVRISAVSTFDAGQSAFNDDVVTVTGNAVLNVTKAISASNGPSPSGPYTYTLTYTNAGNATATNVRFTDVIPAGMTYVAGSARWSGFAGALSDADSADVQGAGLNTVRFDHNVATPGAATAILGSIAPGASGTVTFQVNVNPNLASQVINNSARFAYFDGAANAGPFYTNVAPFTVDLSVAFTFTGQTVASALQGSTVTFANHLVNTGNDFDTFDVTYAMGSFPAGSTPTLYQSNGIALMTDTNGNGIPDTGPIAPGGSYDVILRVQLPSGVSGGPYTLTKTATSFANPAVSHTATDVLTTVVGNTVDLTNNSALPGAPGAGAGPEALFVIRNTTNPNATTRFTLVVNNTSAQADQFDLAASTNSTFASLVLPAGWTVTFRNGANNVITSTSSIAANSSETVYADVDVPAGFAAGDIELYFRARSATSGASDAIHDQVRVNAVRSLALVPNNSAQVIPGGFIVYTHTLANTGNVTEGAAGSNVALARADDQAGWSSAIYWDTNNSGGFDPADQPIADLSSIGGLAAGTSVRLFVQVFAPSGAPLGQLNTTTVTATTTNLTYVSAVPAVVSALDATQIINGQVTITKYQSLDVDCSGSADSTFTTLNLAYGAVPGACIRYRIVVTNVGTQNVTGVVVNDATPANTVSWNAATATTSVGTLSVPADGASGGVTATVGVLGPGQSAVIEFSVRINFP</sequence>
<dbReference type="Pfam" id="PF01345">
    <property type="entry name" value="DUF11"/>
    <property type="match status" value="2"/>
</dbReference>
<feature type="chain" id="PRO_5037279510" evidence="1">
    <location>
        <begin position="34"/>
        <end position="865"/>
    </location>
</feature>
<dbReference type="Proteomes" id="UP000696931">
    <property type="component" value="Unassembled WGS sequence"/>
</dbReference>
<dbReference type="PANTHER" id="PTHR34819">
    <property type="entry name" value="LARGE CYSTEINE-RICH PERIPLASMIC PROTEIN OMCB"/>
    <property type="match status" value="1"/>
</dbReference>
<organism evidence="3 4">
    <name type="scientific">Eiseniibacteriota bacterium</name>
    <dbReference type="NCBI Taxonomy" id="2212470"/>
    <lineage>
        <taxon>Bacteria</taxon>
        <taxon>Candidatus Eiseniibacteriota</taxon>
    </lineage>
</organism>
<proteinExistence type="predicted"/>
<dbReference type="InterPro" id="IPR001434">
    <property type="entry name" value="OmcB-like_DUF11"/>
</dbReference>
<accession>A0A933SCR4</accession>
<dbReference type="InterPro" id="IPR047589">
    <property type="entry name" value="DUF11_rpt"/>
</dbReference>
<protein>
    <submittedName>
        <fullName evidence="3">DUF11 domain-containing protein</fullName>
    </submittedName>
</protein>